<comment type="caution">
    <text evidence="1">The sequence shown here is derived from an EMBL/GenBank/DDBJ whole genome shotgun (WGS) entry which is preliminary data.</text>
</comment>
<name>A0A7W7S1D6_9ACTN</name>
<reference evidence="1 2" key="1">
    <citation type="submission" date="2020-08" db="EMBL/GenBank/DDBJ databases">
        <title>Sequencing the genomes of 1000 actinobacteria strains.</title>
        <authorList>
            <person name="Klenk H.-P."/>
        </authorList>
    </citation>
    <scope>NUCLEOTIDE SEQUENCE [LARGE SCALE GENOMIC DNA]</scope>
    <source>
        <strain evidence="1 2">DSM 43023</strain>
    </source>
</reference>
<sequence>MDAVWTFRSASTAKEQPLPLMAVRYAPAGLDDLNRATPGSLARLPIWIERNPGAPKAAVESVRLETSSDDGTSWHRVPAVRTASGWTAVVANPRTPGFVSLRVTATDTSGAGLTQTITRAYAVG</sequence>
<dbReference type="Proteomes" id="UP000534286">
    <property type="component" value="Unassembled WGS sequence"/>
</dbReference>
<evidence type="ECO:0000313" key="1">
    <source>
        <dbReference type="EMBL" id="MBB4941990.1"/>
    </source>
</evidence>
<keyword evidence="2" id="KW-1185">Reference proteome</keyword>
<organism evidence="1 2">
    <name type="scientific">Streptosporangium album</name>
    <dbReference type="NCBI Taxonomy" id="47479"/>
    <lineage>
        <taxon>Bacteria</taxon>
        <taxon>Bacillati</taxon>
        <taxon>Actinomycetota</taxon>
        <taxon>Actinomycetes</taxon>
        <taxon>Streptosporangiales</taxon>
        <taxon>Streptosporangiaceae</taxon>
        <taxon>Streptosporangium</taxon>
    </lineage>
</organism>
<dbReference type="RefSeq" id="WP_184758040.1">
    <property type="nucleotide sequence ID" value="NZ_BAABEK010000034.1"/>
</dbReference>
<evidence type="ECO:0000313" key="2">
    <source>
        <dbReference type="Proteomes" id="UP000534286"/>
    </source>
</evidence>
<dbReference type="AlphaFoldDB" id="A0A7W7S1D6"/>
<accession>A0A7W7S1D6</accession>
<proteinExistence type="predicted"/>
<gene>
    <name evidence="1" type="ORF">FHR32_006376</name>
</gene>
<protein>
    <submittedName>
        <fullName evidence="1">Uncharacterized protein</fullName>
    </submittedName>
</protein>
<dbReference type="EMBL" id="JACHJU010000003">
    <property type="protein sequence ID" value="MBB4941990.1"/>
    <property type="molecule type" value="Genomic_DNA"/>
</dbReference>